<comment type="caution">
    <text evidence="1">The sequence shown here is derived from an EMBL/GenBank/DDBJ whole genome shotgun (WGS) entry which is preliminary data.</text>
</comment>
<evidence type="ECO:0000313" key="1">
    <source>
        <dbReference type="EMBL" id="MCZ8371873.1"/>
    </source>
</evidence>
<keyword evidence="2" id="KW-1185">Reference proteome</keyword>
<dbReference type="RefSeq" id="WP_269876929.1">
    <property type="nucleotide sequence ID" value="NZ_JAPZVM010000002.1"/>
</dbReference>
<evidence type="ECO:0000313" key="2">
    <source>
        <dbReference type="Proteomes" id="UP001141933"/>
    </source>
</evidence>
<accession>A0ABT4PFR4</accession>
<name>A0ABT4PFR4_9BACT</name>
<organism evidence="1 2">
    <name type="scientific">Phocaeicola acetigenes</name>
    <dbReference type="NCBI Taxonomy" id="3016083"/>
    <lineage>
        <taxon>Bacteria</taxon>
        <taxon>Pseudomonadati</taxon>
        <taxon>Bacteroidota</taxon>
        <taxon>Bacteroidia</taxon>
        <taxon>Bacteroidales</taxon>
        <taxon>Bacteroidaceae</taxon>
        <taxon>Phocaeicola</taxon>
    </lineage>
</organism>
<reference evidence="1" key="1">
    <citation type="submission" date="2022-12" db="EMBL/GenBank/DDBJ databases">
        <title>Phocaeicola acetigenes sp. nov., isolated feces from a healthy human.</title>
        <authorList>
            <person name="Do H."/>
            <person name="Ha Y.B."/>
            <person name="Kim J.-S."/>
            <person name="Suh M.K."/>
            <person name="Kim H.S."/>
            <person name="Lee J.-S."/>
        </authorList>
    </citation>
    <scope>NUCLEOTIDE SEQUENCE</scope>
    <source>
        <strain evidence="1">KGMB11183</strain>
    </source>
</reference>
<proteinExistence type="predicted"/>
<gene>
    <name evidence="1" type="ORF">O6P32_04015</name>
</gene>
<protein>
    <submittedName>
        <fullName evidence="1">Uncharacterized protein</fullName>
    </submittedName>
</protein>
<sequence length="138" mass="15361">MIHLINNIRLVECIEAYHLQQSDIITDRGVWLNVYQHFDKIDTIGLSSVEISDKIENNQRVFTTKLIMSRKAKLLPGSKKLCFRVTTVTGSQFLIGCADKPYPVVQNAETFPSVPSSKSGTTVTVTYTSTIPMLAILG</sequence>
<dbReference type="Proteomes" id="UP001141933">
    <property type="component" value="Unassembled WGS sequence"/>
</dbReference>
<dbReference type="EMBL" id="JAPZVM010000002">
    <property type="protein sequence ID" value="MCZ8371873.1"/>
    <property type="molecule type" value="Genomic_DNA"/>
</dbReference>